<reference evidence="6 7" key="1">
    <citation type="submission" date="2017-03" db="EMBL/GenBank/DDBJ databases">
        <authorList>
            <person name="Afonso C.L."/>
            <person name="Miller P.J."/>
            <person name="Scott M.A."/>
            <person name="Spackman E."/>
            <person name="Goraichik I."/>
            <person name="Dimitrov K.M."/>
            <person name="Suarez D.L."/>
            <person name="Swayne D.E."/>
        </authorList>
    </citation>
    <scope>NUCLEOTIDE SEQUENCE [LARGE SCALE GENOMIC DNA]</scope>
    <source>
        <strain evidence="6 7">CECT 8367</strain>
    </source>
</reference>
<dbReference type="SMART" id="SM00267">
    <property type="entry name" value="GGDEF"/>
    <property type="match status" value="1"/>
</dbReference>
<dbReference type="GO" id="GO:1902201">
    <property type="term" value="P:negative regulation of bacterial-type flagellum-dependent cell motility"/>
    <property type="evidence" value="ECO:0007669"/>
    <property type="project" value="TreeGrafter"/>
</dbReference>
<dbReference type="GO" id="GO:0043709">
    <property type="term" value="P:cell adhesion involved in single-species biofilm formation"/>
    <property type="evidence" value="ECO:0007669"/>
    <property type="project" value="TreeGrafter"/>
</dbReference>
<dbReference type="NCBIfam" id="TIGR00254">
    <property type="entry name" value="GGDEF"/>
    <property type="match status" value="1"/>
</dbReference>
<keyword evidence="3" id="KW-0812">Transmembrane</keyword>
<dbReference type="Gene3D" id="3.30.450.40">
    <property type="match status" value="1"/>
</dbReference>
<accession>A0A1X6Y964</accession>
<dbReference type="InterPro" id="IPR000160">
    <property type="entry name" value="GGDEF_dom"/>
</dbReference>
<dbReference type="Proteomes" id="UP000193495">
    <property type="component" value="Unassembled WGS sequence"/>
</dbReference>
<evidence type="ECO:0000259" key="4">
    <source>
        <dbReference type="PROSITE" id="PS50887"/>
    </source>
</evidence>
<dbReference type="PANTHER" id="PTHR45138">
    <property type="entry name" value="REGULATORY COMPONENTS OF SENSORY TRANSDUCTION SYSTEM"/>
    <property type="match status" value="1"/>
</dbReference>
<sequence length="596" mass="67263">MTRIRFLGRPRLNMLLMLFLGLATAVAWLSVVYLPTPLVNRMMREDISREAENWRFRVLHTLEDGSLAFERGRLSEVDIAWLEEVTTLSDIYRFKLFTADGRVFWSSRASDIGTINDKPYFQSVVAQGEKYYKAEMKPMGEVDGHLHGAADHHLPGDMLCVAEIYTPVMRDGRFVGAIEFYTDVTAMGHTFTIRLRNIFIGLSGISLILLVLTTVVIRRAGRIQVAAMRERAEDEREMMQDQMRLTREVQLLGELNEWLQSSRSLDELFQMVGRFMTHILPHCEGSIYVYSNSRDVLVGATSWNGGHHCDHIRAEDCWGLRRGRTYSYGAAEVDFPCGHTETQDTRPAYCFPVLAHGETIGLLHLKARPKTNLLDFRASQKRAQMCAEQISLAIANVQMRDQLHDRSIRDPLTGLYNRRHLTETLRRHLDRAQREDRPLSLLSLDVDHFKRFNDNHGHDAGDMVLRAVGSALEQFCDGDETACRIGGEEFMLLLPDLRLEAAALRAEALRGAVERISVRYGEKNLPRITVSIGVAAHPDDGAMPQQLMKAADDALYDAKGRGRNQVAIAGEADPAKDDAPTLFAKVQQAEALDRAG</sequence>
<dbReference type="EC" id="2.7.7.65" evidence="1"/>
<evidence type="ECO:0000313" key="5">
    <source>
        <dbReference type="EMBL" id="PSK87227.1"/>
    </source>
</evidence>
<feature type="transmembrane region" description="Helical" evidence="3">
    <location>
        <begin position="12"/>
        <end position="34"/>
    </location>
</feature>
<reference evidence="5 8" key="2">
    <citation type="submission" date="2018-03" db="EMBL/GenBank/DDBJ databases">
        <title>Genomic Encyclopedia of Archaeal and Bacterial Type Strains, Phase II (KMG-II): from individual species to whole genera.</title>
        <authorList>
            <person name="Goeker M."/>
        </authorList>
    </citation>
    <scope>NUCLEOTIDE SEQUENCE [LARGE SCALE GENOMIC DNA]</scope>
    <source>
        <strain evidence="5 8">DSM 29956</strain>
    </source>
</reference>
<dbReference type="SUPFAM" id="SSF55781">
    <property type="entry name" value="GAF domain-like"/>
    <property type="match status" value="1"/>
</dbReference>
<dbReference type="AlphaFoldDB" id="A0A1X6Y964"/>
<dbReference type="GO" id="GO:0052621">
    <property type="term" value="F:diguanylate cyclase activity"/>
    <property type="evidence" value="ECO:0007669"/>
    <property type="project" value="UniProtKB-EC"/>
</dbReference>
<evidence type="ECO:0000256" key="2">
    <source>
        <dbReference type="ARBA" id="ARBA00034247"/>
    </source>
</evidence>
<organism evidence="6 7">
    <name type="scientific">Limimaricola soesokkakensis</name>
    <dbReference type="NCBI Taxonomy" id="1343159"/>
    <lineage>
        <taxon>Bacteria</taxon>
        <taxon>Pseudomonadati</taxon>
        <taxon>Pseudomonadota</taxon>
        <taxon>Alphaproteobacteria</taxon>
        <taxon>Rhodobacterales</taxon>
        <taxon>Paracoccaceae</taxon>
        <taxon>Limimaricola</taxon>
    </lineage>
</organism>
<evidence type="ECO:0000256" key="1">
    <source>
        <dbReference type="ARBA" id="ARBA00012528"/>
    </source>
</evidence>
<evidence type="ECO:0000256" key="3">
    <source>
        <dbReference type="SAM" id="Phobius"/>
    </source>
</evidence>
<keyword evidence="3" id="KW-0472">Membrane</keyword>
<dbReference type="InterPro" id="IPR029016">
    <property type="entry name" value="GAF-like_dom_sf"/>
</dbReference>
<dbReference type="Gene3D" id="3.30.70.270">
    <property type="match status" value="1"/>
</dbReference>
<dbReference type="RefSeq" id="WP_085894508.1">
    <property type="nucleotide sequence ID" value="NZ_FWFY01000001.1"/>
</dbReference>
<dbReference type="PROSITE" id="PS50887">
    <property type="entry name" value="GGDEF"/>
    <property type="match status" value="1"/>
</dbReference>
<dbReference type="InterPro" id="IPR043128">
    <property type="entry name" value="Rev_trsase/Diguanyl_cyclase"/>
</dbReference>
<name>A0A1X6Y964_9RHOB</name>
<dbReference type="Proteomes" id="UP000240624">
    <property type="component" value="Unassembled WGS sequence"/>
</dbReference>
<dbReference type="InterPro" id="IPR029787">
    <property type="entry name" value="Nucleotide_cyclase"/>
</dbReference>
<evidence type="ECO:0000313" key="6">
    <source>
        <dbReference type="EMBL" id="SLN14058.1"/>
    </source>
</evidence>
<feature type="domain" description="GGDEF" evidence="4">
    <location>
        <begin position="437"/>
        <end position="571"/>
    </location>
</feature>
<evidence type="ECO:0000313" key="7">
    <source>
        <dbReference type="Proteomes" id="UP000193495"/>
    </source>
</evidence>
<gene>
    <name evidence="6" type="primary">cph2_2</name>
    <name evidence="5" type="ORF">CLV79_103276</name>
    <name evidence="6" type="ORF">LOS8367_00123</name>
</gene>
<dbReference type="FunFam" id="3.30.70.270:FF:000001">
    <property type="entry name" value="Diguanylate cyclase domain protein"/>
    <property type="match status" value="1"/>
</dbReference>
<dbReference type="EMBL" id="PYGB01000003">
    <property type="protein sequence ID" value="PSK87227.1"/>
    <property type="molecule type" value="Genomic_DNA"/>
</dbReference>
<dbReference type="PANTHER" id="PTHR45138:SF9">
    <property type="entry name" value="DIGUANYLATE CYCLASE DGCM-RELATED"/>
    <property type="match status" value="1"/>
</dbReference>
<keyword evidence="8" id="KW-1185">Reference proteome</keyword>
<dbReference type="Pfam" id="PF00990">
    <property type="entry name" value="GGDEF"/>
    <property type="match status" value="1"/>
</dbReference>
<dbReference type="OrthoDB" id="9812260at2"/>
<dbReference type="CDD" id="cd01949">
    <property type="entry name" value="GGDEF"/>
    <property type="match status" value="1"/>
</dbReference>
<proteinExistence type="predicted"/>
<dbReference type="EMBL" id="FWFY01000001">
    <property type="protein sequence ID" value="SLN14058.1"/>
    <property type="molecule type" value="Genomic_DNA"/>
</dbReference>
<protein>
    <recommendedName>
        <fullName evidence="1">diguanylate cyclase</fullName>
        <ecNumber evidence="1">2.7.7.65</ecNumber>
    </recommendedName>
</protein>
<dbReference type="InterPro" id="IPR003018">
    <property type="entry name" value="GAF"/>
</dbReference>
<feature type="transmembrane region" description="Helical" evidence="3">
    <location>
        <begin position="198"/>
        <end position="221"/>
    </location>
</feature>
<dbReference type="GO" id="GO:0005886">
    <property type="term" value="C:plasma membrane"/>
    <property type="evidence" value="ECO:0007669"/>
    <property type="project" value="TreeGrafter"/>
</dbReference>
<dbReference type="SMART" id="SM00065">
    <property type="entry name" value="GAF"/>
    <property type="match status" value="1"/>
</dbReference>
<dbReference type="InterPro" id="IPR050469">
    <property type="entry name" value="Diguanylate_Cyclase"/>
</dbReference>
<evidence type="ECO:0000313" key="8">
    <source>
        <dbReference type="Proteomes" id="UP000240624"/>
    </source>
</evidence>
<comment type="catalytic activity">
    <reaction evidence="2">
        <text>2 GTP = 3',3'-c-di-GMP + 2 diphosphate</text>
        <dbReference type="Rhea" id="RHEA:24898"/>
        <dbReference type="ChEBI" id="CHEBI:33019"/>
        <dbReference type="ChEBI" id="CHEBI:37565"/>
        <dbReference type="ChEBI" id="CHEBI:58805"/>
        <dbReference type="EC" id="2.7.7.65"/>
    </reaction>
</comment>
<keyword evidence="3" id="KW-1133">Transmembrane helix</keyword>
<dbReference type="SUPFAM" id="SSF55073">
    <property type="entry name" value="Nucleotide cyclase"/>
    <property type="match status" value="1"/>
</dbReference>